<keyword evidence="5" id="KW-1185">Reference proteome</keyword>
<name>A0A3N1PTC0_9GAMM</name>
<evidence type="ECO:0000313" key="5">
    <source>
        <dbReference type="Proteomes" id="UP000268033"/>
    </source>
</evidence>
<proteinExistence type="inferred from homology"/>
<dbReference type="Proteomes" id="UP000268033">
    <property type="component" value="Unassembled WGS sequence"/>
</dbReference>
<dbReference type="SUPFAM" id="SSF51735">
    <property type="entry name" value="NAD(P)-binding Rossmann-fold domains"/>
    <property type="match status" value="1"/>
</dbReference>
<dbReference type="STRING" id="584787.GCA_001247655_02348"/>
<reference evidence="4 5" key="1">
    <citation type="submission" date="2018-11" db="EMBL/GenBank/DDBJ databases">
        <title>Genomic Encyclopedia of Type Strains, Phase IV (KMG-IV): sequencing the most valuable type-strain genomes for metagenomic binning, comparative biology and taxonomic classification.</title>
        <authorList>
            <person name="Goeker M."/>
        </authorList>
    </citation>
    <scope>NUCLEOTIDE SEQUENCE [LARGE SCALE GENOMIC DNA]</scope>
    <source>
        <strain evidence="4 5">DSM 21945</strain>
    </source>
</reference>
<accession>A0A3N1PTC0</accession>
<evidence type="ECO:0000256" key="1">
    <source>
        <dbReference type="ARBA" id="ARBA00009353"/>
    </source>
</evidence>
<dbReference type="PANTHER" id="PTHR11092:SF0">
    <property type="entry name" value="EPIMERASE FAMILY PROTEIN SDR39U1"/>
    <property type="match status" value="1"/>
</dbReference>
<feature type="domain" description="NAD-dependent epimerase/dehydratase" evidence="2">
    <location>
        <begin position="7"/>
        <end position="219"/>
    </location>
</feature>
<evidence type="ECO:0000259" key="3">
    <source>
        <dbReference type="Pfam" id="PF08338"/>
    </source>
</evidence>
<protein>
    <recommendedName>
        <fullName evidence="6">TIGR01777 family protein</fullName>
    </recommendedName>
</protein>
<dbReference type="InterPro" id="IPR001509">
    <property type="entry name" value="Epimerase_deHydtase"/>
</dbReference>
<evidence type="ECO:0000259" key="2">
    <source>
        <dbReference type="Pfam" id="PF01370"/>
    </source>
</evidence>
<dbReference type="RefSeq" id="WP_123420811.1">
    <property type="nucleotide sequence ID" value="NZ_RJUL01000002.1"/>
</dbReference>
<dbReference type="AlphaFoldDB" id="A0A3N1PTC0"/>
<dbReference type="InterPro" id="IPR013549">
    <property type="entry name" value="DUF1731"/>
</dbReference>
<dbReference type="NCBIfam" id="TIGR01777">
    <property type="entry name" value="yfcH"/>
    <property type="match status" value="1"/>
</dbReference>
<evidence type="ECO:0000313" key="4">
    <source>
        <dbReference type="EMBL" id="ROQ29980.1"/>
    </source>
</evidence>
<sequence length="295" mass="32042">MTKDRLFITGATGFIGKALCQQLKDRFAITALVRDQDKARQLLGPEVELCANVPDLSGVQVVINLAGEPIAAKRWSEHQKKRITQSRWQLTEELVTAMSASPPRVFISGSAIGFYGPQDPDTLVTESYTAISDDFGHRLCKGWEERALKAQEFTRVCVLRTGVVIGQGGALERILLPFKLGLGGPVGSGRQIMSWISHHDMVAAILFLLERSDLSGAFNCTAPTPVSSRDFAKTLGAVLGRPALLPMPAFVPKLLLGEGATLLLDGQKVIPKRLLEAGFEFRYPELAEAFKAALG</sequence>
<organism evidence="4 5">
    <name type="scientific">Gallaecimonas pentaromativorans</name>
    <dbReference type="NCBI Taxonomy" id="584787"/>
    <lineage>
        <taxon>Bacteria</taxon>
        <taxon>Pseudomonadati</taxon>
        <taxon>Pseudomonadota</taxon>
        <taxon>Gammaproteobacteria</taxon>
        <taxon>Enterobacterales</taxon>
        <taxon>Gallaecimonadaceae</taxon>
        <taxon>Gallaecimonas</taxon>
    </lineage>
</organism>
<comment type="caution">
    <text evidence="4">The sequence shown here is derived from an EMBL/GenBank/DDBJ whole genome shotgun (WGS) entry which is preliminary data.</text>
</comment>
<dbReference type="Pfam" id="PF01370">
    <property type="entry name" value="Epimerase"/>
    <property type="match status" value="1"/>
</dbReference>
<dbReference type="PANTHER" id="PTHR11092">
    <property type="entry name" value="SUGAR NUCLEOTIDE EPIMERASE RELATED"/>
    <property type="match status" value="1"/>
</dbReference>
<dbReference type="EMBL" id="RJUL01000002">
    <property type="protein sequence ID" value="ROQ29980.1"/>
    <property type="molecule type" value="Genomic_DNA"/>
</dbReference>
<dbReference type="Gene3D" id="3.40.50.720">
    <property type="entry name" value="NAD(P)-binding Rossmann-like Domain"/>
    <property type="match status" value="1"/>
</dbReference>
<evidence type="ECO:0008006" key="6">
    <source>
        <dbReference type="Google" id="ProtNLM"/>
    </source>
</evidence>
<gene>
    <name evidence="4" type="ORF">EDC28_102359</name>
</gene>
<dbReference type="Pfam" id="PF08338">
    <property type="entry name" value="DUF1731"/>
    <property type="match status" value="1"/>
</dbReference>
<comment type="similarity">
    <text evidence="1">Belongs to the NAD(P)-dependent epimerase/dehydratase family. SDR39U1 subfamily.</text>
</comment>
<dbReference type="InterPro" id="IPR010099">
    <property type="entry name" value="SDR39U1"/>
</dbReference>
<feature type="domain" description="DUF1731" evidence="3">
    <location>
        <begin position="247"/>
        <end position="292"/>
    </location>
</feature>
<dbReference type="InterPro" id="IPR036291">
    <property type="entry name" value="NAD(P)-bd_dom_sf"/>
</dbReference>
<dbReference type="CDD" id="cd05242">
    <property type="entry name" value="SDR_a8"/>
    <property type="match status" value="1"/>
</dbReference>